<sequence>MEKMLAKTLNGLKEITSDGDKAFNIVNVGGVFEERVTFNKPATLSELKELNRYHLPSDYYEFLKITNGLSLFEDKYEGITLGGAVCQIYSIKMVLKNKALFDESWVPILYLRDLGTIFINDERFQQHQNYLSYPGIEADKYFKYSFSDWLVHFIGCNGNQFWAL</sequence>
<protein>
    <submittedName>
        <fullName evidence="1">SMI1/KNR4 family protein</fullName>
    </submittedName>
</protein>
<organism evidence="1 2">
    <name type="scientific">Lactiplantibacillus nangangensis</name>
    <dbReference type="NCBI Taxonomy" id="2559917"/>
    <lineage>
        <taxon>Bacteria</taxon>
        <taxon>Bacillati</taxon>
        <taxon>Bacillota</taxon>
        <taxon>Bacilli</taxon>
        <taxon>Lactobacillales</taxon>
        <taxon>Lactobacillaceae</taxon>
        <taxon>Lactiplantibacillus</taxon>
    </lineage>
</organism>
<evidence type="ECO:0000313" key="1">
    <source>
        <dbReference type="EMBL" id="MFC6202098.1"/>
    </source>
</evidence>
<gene>
    <name evidence="1" type="ORF">ACFP1L_09485</name>
</gene>
<dbReference type="EMBL" id="JBHSSE010000018">
    <property type="protein sequence ID" value="MFC6202098.1"/>
    <property type="molecule type" value="Genomic_DNA"/>
</dbReference>
<dbReference type="SUPFAM" id="SSF160631">
    <property type="entry name" value="SMI1/KNR4-like"/>
    <property type="match status" value="1"/>
</dbReference>
<dbReference type="RefSeq" id="WP_137615506.1">
    <property type="nucleotide sequence ID" value="NZ_BJDI01000003.1"/>
</dbReference>
<reference evidence="2" key="1">
    <citation type="journal article" date="2019" name="Int. J. Syst. Evol. Microbiol.">
        <title>The Global Catalogue of Microorganisms (GCM) 10K type strain sequencing project: providing services to taxonomists for standard genome sequencing and annotation.</title>
        <authorList>
            <consortium name="The Broad Institute Genomics Platform"/>
            <consortium name="The Broad Institute Genome Sequencing Center for Infectious Disease"/>
            <person name="Wu L."/>
            <person name="Ma J."/>
        </authorList>
    </citation>
    <scope>NUCLEOTIDE SEQUENCE [LARGE SCALE GENOMIC DNA]</scope>
    <source>
        <strain evidence="2">CCM 8930</strain>
    </source>
</reference>
<evidence type="ECO:0000313" key="2">
    <source>
        <dbReference type="Proteomes" id="UP001596171"/>
    </source>
</evidence>
<dbReference type="InterPro" id="IPR037883">
    <property type="entry name" value="Knr4/Smi1-like_sf"/>
</dbReference>
<accession>A0ABW1SLF4</accession>
<keyword evidence="2" id="KW-1185">Reference proteome</keyword>
<comment type="caution">
    <text evidence="1">The sequence shown here is derived from an EMBL/GenBank/DDBJ whole genome shotgun (WGS) entry which is preliminary data.</text>
</comment>
<dbReference type="Proteomes" id="UP001596171">
    <property type="component" value="Unassembled WGS sequence"/>
</dbReference>
<dbReference type="Gene3D" id="3.40.1580.10">
    <property type="entry name" value="SMI1/KNR4-like"/>
    <property type="match status" value="1"/>
</dbReference>
<proteinExistence type="predicted"/>
<name>A0ABW1SLF4_9LACO</name>